<protein>
    <submittedName>
        <fullName evidence="6">IclR family transcriptional regulator</fullName>
    </submittedName>
</protein>
<dbReference type="Gene3D" id="3.30.450.40">
    <property type="match status" value="1"/>
</dbReference>
<dbReference type="InterPro" id="IPR036390">
    <property type="entry name" value="WH_DNA-bd_sf"/>
</dbReference>
<proteinExistence type="predicted"/>
<dbReference type="AlphaFoldDB" id="A0A4U1I5M0"/>
<feature type="domain" description="IclR-ED" evidence="5">
    <location>
        <begin position="118"/>
        <end position="301"/>
    </location>
</feature>
<accession>A0A4U1I5M0</accession>
<reference evidence="6 7" key="1">
    <citation type="submission" date="2019-04" db="EMBL/GenBank/DDBJ databases">
        <title>Trinickia sp. 7GSK02, isolated from subtropical forest soil.</title>
        <authorList>
            <person name="Gao Z.-H."/>
            <person name="Qiu L.-H."/>
        </authorList>
    </citation>
    <scope>NUCLEOTIDE SEQUENCE [LARGE SCALE GENOMIC DNA]</scope>
    <source>
        <strain evidence="6 7">7GSK02</strain>
    </source>
</reference>
<dbReference type="EMBL" id="SWJE01000006">
    <property type="protein sequence ID" value="TKC88638.1"/>
    <property type="molecule type" value="Genomic_DNA"/>
</dbReference>
<organism evidence="6 7">
    <name type="scientific">Trinickia terrae</name>
    <dbReference type="NCBI Taxonomy" id="2571161"/>
    <lineage>
        <taxon>Bacteria</taxon>
        <taxon>Pseudomonadati</taxon>
        <taxon>Pseudomonadota</taxon>
        <taxon>Betaproteobacteria</taxon>
        <taxon>Burkholderiales</taxon>
        <taxon>Burkholderiaceae</taxon>
        <taxon>Trinickia</taxon>
    </lineage>
</organism>
<dbReference type="PANTHER" id="PTHR30136">
    <property type="entry name" value="HELIX-TURN-HELIX TRANSCRIPTIONAL REGULATOR, ICLR FAMILY"/>
    <property type="match status" value="1"/>
</dbReference>
<evidence type="ECO:0000259" key="5">
    <source>
        <dbReference type="PROSITE" id="PS51078"/>
    </source>
</evidence>
<dbReference type="InterPro" id="IPR014757">
    <property type="entry name" value="Tscrpt_reg_IclR_C"/>
</dbReference>
<dbReference type="Gene3D" id="1.10.10.10">
    <property type="entry name" value="Winged helix-like DNA-binding domain superfamily/Winged helix DNA-binding domain"/>
    <property type="match status" value="1"/>
</dbReference>
<dbReference type="Pfam" id="PF09339">
    <property type="entry name" value="HTH_IclR"/>
    <property type="match status" value="1"/>
</dbReference>
<dbReference type="GO" id="GO:0003677">
    <property type="term" value="F:DNA binding"/>
    <property type="evidence" value="ECO:0007669"/>
    <property type="project" value="UniProtKB-KW"/>
</dbReference>
<evidence type="ECO:0000256" key="1">
    <source>
        <dbReference type="ARBA" id="ARBA00023015"/>
    </source>
</evidence>
<evidence type="ECO:0000259" key="4">
    <source>
        <dbReference type="PROSITE" id="PS51077"/>
    </source>
</evidence>
<evidence type="ECO:0000313" key="7">
    <source>
        <dbReference type="Proteomes" id="UP000305539"/>
    </source>
</evidence>
<gene>
    <name evidence="6" type="ORF">FAZ69_12820</name>
</gene>
<keyword evidence="3" id="KW-0804">Transcription</keyword>
<dbReference type="GO" id="GO:0003700">
    <property type="term" value="F:DNA-binding transcription factor activity"/>
    <property type="evidence" value="ECO:0007669"/>
    <property type="project" value="TreeGrafter"/>
</dbReference>
<sequence>MMQAKVSTSNSGILMRPVIEQTQSTKRQRLSAEREIAEAMRKVEDIPVPETPEAEASPTERAFHVVEMTAQLGRVSTADIVAALGIPKTTAHRLVSNLEEFGFLEHGMERGRYQVGPRLLELATNILAASTTHGPIHALLMEISRRTAETVSLGVMRGSEVVYIDSAIGNSPLTLNFQKGHRAPAHCTSSGRVFLANMERKQLDAYMLSGPWEPITPYTIVDPDRLRQEIDLARKQGFATNDSEFAIGVVGAAVPIAGRNGRVVACLSISAPKARKSLDDVALLVPTLQAAALRVSKMLGVIGGDDAEEESEPKAARRRR</sequence>
<dbReference type="GO" id="GO:0045892">
    <property type="term" value="P:negative regulation of DNA-templated transcription"/>
    <property type="evidence" value="ECO:0007669"/>
    <property type="project" value="TreeGrafter"/>
</dbReference>
<dbReference type="PROSITE" id="PS51077">
    <property type="entry name" value="HTH_ICLR"/>
    <property type="match status" value="1"/>
</dbReference>
<dbReference type="SMART" id="SM00346">
    <property type="entry name" value="HTH_ICLR"/>
    <property type="match status" value="1"/>
</dbReference>
<name>A0A4U1I5M0_9BURK</name>
<dbReference type="InterPro" id="IPR005471">
    <property type="entry name" value="Tscrpt_reg_IclR_N"/>
</dbReference>
<keyword evidence="2" id="KW-0238">DNA-binding</keyword>
<evidence type="ECO:0000256" key="2">
    <source>
        <dbReference type="ARBA" id="ARBA00023125"/>
    </source>
</evidence>
<dbReference type="OrthoDB" id="13103at2"/>
<dbReference type="SUPFAM" id="SSF46785">
    <property type="entry name" value="Winged helix' DNA-binding domain"/>
    <property type="match status" value="1"/>
</dbReference>
<dbReference type="Pfam" id="PF01614">
    <property type="entry name" value="IclR_C"/>
    <property type="match status" value="1"/>
</dbReference>
<dbReference type="SUPFAM" id="SSF55781">
    <property type="entry name" value="GAF domain-like"/>
    <property type="match status" value="1"/>
</dbReference>
<evidence type="ECO:0000313" key="6">
    <source>
        <dbReference type="EMBL" id="TKC88638.1"/>
    </source>
</evidence>
<comment type="caution">
    <text evidence="6">The sequence shown here is derived from an EMBL/GenBank/DDBJ whole genome shotgun (WGS) entry which is preliminary data.</text>
</comment>
<evidence type="ECO:0000256" key="3">
    <source>
        <dbReference type="ARBA" id="ARBA00023163"/>
    </source>
</evidence>
<keyword evidence="7" id="KW-1185">Reference proteome</keyword>
<dbReference type="InterPro" id="IPR029016">
    <property type="entry name" value="GAF-like_dom_sf"/>
</dbReference>
<dbReference type="InterPro" id="IPR036388">
    <property type="entry name" value="WH-like_DNA-bd_sf"/>
</dbReference>
<dbReference type="PROSITE" id="PS51078">
    <property type="entry name" value="ICLR_ED"/>
    <property type="match status" value="1"/>
</dbReference>
<dbReference type="Proteomes" id="UP000305539">
    <property type="component" value="Unassembled WGS sequence"/>
</dbReference>
<dbReference type="PANTHER" id="PTHR30136:SF24">
    <property type="entry name" value="HTH-TYPE TRANSCRIPTIONAL REPRESSOR ALLR"/>
    <property type="match status" value="1"/>
</dbReference>
<feature type="domain" description="HTH iclR-type" evidence="4">
    <location>
        <begin position="56"/>
        <end position="117"/>
    </location>
</feature>
<dbReference type="InterPro" id="IPR050707">
    <property type="entry name" value="HTH_MetabolicPath_Reg"/>
</dbReference>
<keyword evidence="1" id="KW-0805">Transcription regulation</keyword>